<dbReference type="Pfam" id="PF00994">
    <property type="entry name" value="MoCF_biosynth"/>
    <property type="match status" value="1"/>
</dbReference>
<dbReference type="EMBL" id="RQGM01000006">
    <property type="protein sequence ID" value="TGL89557.1"/>
    <property type="molecule type" value="Genomic_DNA"/>
</dbReference>
<dbReference type="CDD" id="cd00885">
    <property type="entry name" value="cinA"/>
    <property type="match status" value="1"/>
</dbReference>
<dbReference type="RefSeq" id="WP_135571444.1">
    <property type="nucleotide sequence ID" value="NZ_RQGK01000019.1"/>
</dbReference>
<dbReference type="SUPFAM" id="SSF53218">
    <property type="entry name" value="Molybdenum cofactor biosynthesis proteins"/>
    <property type="match status" value="1"/>
</dbReference>
<protein>
    <recommendedName>
        <fullName evidence="1">CinA-like protein</fullName>
    </recommendedName>
</protein>
<dbReference type="Gene3D" id="3.40.980.10">
    <property type="entry name" value="MoaB/Mog-like domain"/>
    <property type="match status" value="1"/>
</dbReference>
<feature type="domain" description="MoaB/Mog" evidence="2">
    <location>
        <begin position="7"/>
        <end position="183"/>
    </location>
</feature>
<evidence type="ECO:0000313" key="3">
    <source>
        <dbReference type="EMBL" id="TGL89557.1"/>
    </source>
</evidence>
<dbReference type="HAMAP" id="MF_00226_B">
    <property type="entry name" value="CinA_B"/>
    <property type="match status" value="1"/>
</dbReference>
<dbReference type="PIRSF" id="PIRSF006728">
    <property type="entry name" value="CinA"/>
    <property type="match status" value="1"/>
</dbReference>
<dbReference type="PANTHER" id="PTHR13939:SF0">
    <property type="entry name" value="NMN AMIDOHYDROLASE-LIKE PROTEIN YFAY"/>
    <property type="match status" value="1"/>
</dbReference>
<keyword evidence="3" id="KW-0378">Hydrolase</keyword>
<evidence type="ECO:0000313" key="4">
    <source>
        <dbReference type="Proteomes" id="UP000297613"/>
    </source>
</evidence>
<dbReference type="SMART" id="SM00852">
    <property type="entry name" value="MoCF_biosynth"/>
    <property type="match status" value="1"/>
</dbReference>
<dbReference type="NCBIfam" id="TIGR00199">
    <property type="entry name" value="PncC_domain"/>
    <property type="match status" value="1"/>
</dbReference>
<gene>
    <name evidence="3" type="ORF">EHQ83_01215</name>
</gene>
<proteinExistence type="inferred from homology"/>
<accession>A0A6N4QJ78</accession>
<sequence length="418" mass="45535">MNAPKIVVLSTGSELTSGRSQDTNSSWIANELFGLGFTVSKFLVLPDDPIALQEEISKLAKESAKDRPVLLVMTGGLGPTEDDYTLEVACKLNGVSPVESTVAKQRLEAFYRLRGRNFQEAMQTALRQVSVPEGSFILNNTVGIAPGFIVALGENAKLCCMPGVPGEMTEMFRDELAPWIAKTFSAQELHSGFRFIWWMSESLFQKEFISKEEAVTSGKVVWGVAAKRGYIRVSFQSSDLNLVESLLQKIDQVYGAKSTPDVFEELPKILIEKKLTVGTAESCTGGLMAKTLTDRAGSSAYFYGSVVSYDNSVKAGVLGVKQETLDAFGAVSRETALEMAEGALKRLNTDLTVSITGIAGPGGGTPQKRVGLVYLGVARKNGTTEVHEHYFPFPRASFREYAAFTGIYLLYNLLKEKP</sequence>
<dbReference type="GO" id="GO:0016787">
    <property type="term" value="F:hydrolase activity"/>
    <property type="evidence" value="ECO:0007669"/>
    <property type="project" value="UniProtKB-KW"/>
</dbReference>
<organism evidence="3 4">
    <name type="scientific">Leptospira yasudae</name>
    <dbReference type="NCBI Taxonomy" id="2202201"/>
    <lineage>
        <taxon>Bacteria</taxon>
        <taxon>Pseudomonadati</taxon>
        <taxon>Spirochaetota</taxon>
        <taxon>Spirochaetia</taxon>
        <taxon>Leptospirales</taxon>
        <taxon>Leptospiraceae</taxon>
        <taxon>Leptospira</taxon>
    </lineage>
</organism>
<dbReference type="Pfam" id="PF02464">
    <property type="entry name" value="CinA"/>
    <property type="match status" value="1"/>
</dbReference>
<comment type="caution">
    <text evidence="3">The sequence shown here is derived from an EMBL/GenBank/DDBJ whole genome shotgun (WGS) entry which is preliminary data.</text>
</comment>
<dbReference type="InterPro" id="IPR036653">
    <property type="entry name" value="CinA-like_C"/>
</dbReference>
<dbReference type="InterPro" id="IPR050101">
    <property type="entry name" value="CinA"/>
</dbReference>
<evidence type="ECO:0000256" key="1">
    <source>
        <dbReference type="HAMAP-Rule" id="MF_00226"/>
    </source>
</evidence>
<name>A0A6N4QJ78_9LEPT</name>
<dbReference type="InterPro" id="IPR001453">
    <property type="entry name" value="MoaB/Mog_dom"/>
</dbReference>
<comment type="similarity">
    <text evidence="1">Belongs to the CinA family.</text>
</comment>
<dbReference type="SUPFAM" id="SSF142433">
    <property type="entry name" value="CinA-like"/>
    <property type="match status" value="1"/>
</dbReference>
<dbReference type="InterPro" id="IPR008135">
    <property type="entry name" value="Competence-induced_CinA"/>
</dbReference>
<reference evidence="3 4" key="1">
    <citation type="journal article" date="2019" name="PLoS Negl. Trop. Dis.">
        <title>Revisiting the worldwide diversity of Leptospira species in the environment.</title>
        <authorList>
            <person name="Vincent A.T."/>
            <person name="Schiettekatte O."/>
            <person name="Bourhy P."/>
            <person name="Veyrier F.J."/>
            <person name="Picardeau M."/>
        </authorList>
    </citation>
    <scope>NUCLEOTIDE SEQUENCE [LARGE SCALE GENOMIC DNA]</scope>
    <source>
        <strain evidence="3 4">201702445</strain>
    </source>
</reference>
<evidence type="ECO:0000259" key="2">
    <source>
        <dbReference type="SMART" id="SM00852"/>
    </source>
</evidence>
<dbReference type="Proteomes" id="UP000297613">
    <property type="component" value="Unassembled WGS sequence"/>
</dbReference>
<dbReference type="PANTHER" id="PTHR13939">
    <property type="entry name" value="NICOTINAMIDE-NUCLEOTIDE AMIDOHYDROLASE PNCC"/>
    <property type="match status" value="1"/>
</dbReference>
<dbReference type="Gene3D" id="3.90.950.20">
    <property type="entry name" value="CinA-like"/>
    <property type="match status" value="1"/>
</dbReference>
<dbReference type="InterPro" id="IPR036425">
    <property type="entry name" value="MoaB/Mog-like_dom_sf"/>
</dbReference>
<dbReference type="InterPro" id="IPR008136">
    <property type="entry name" value="CinA_C"/>
</dbReference>
<dbReference type="AlphaFoldDB" id="A0A6N4QJ78"/>